<organism evidence="6 7">
    <name type="scientific">Verticillium longisporum</name>
    <name type="common">Verticillium dahliae var. longisporum</name>
    <dbReference type="NCBI Taxonomy" id="100787"/>
    <lineage>
        <taxon>Eukaryota</taxon>
        <taxon>Fungi</taxon>
        <taxon>Dikarya</taxon>
        <taxon>Ascomycota</taxon>
        <taxon>Pezizomycotina</taxon>
        <taxon>Sordariomycetes</taxon>
        <taxon>Hypocreomycetidae</taxon>
        <taxon>Glomerellales</taxon>
        <taxon>Plectosphaerellaceae</taxon>
        <taxon>Verticillium</taxon>
    </lineage>
</organism>
<proteinExistence type="predicted"/>
<dbReference type="GO" id="GO:0016787">
    <property type="term" value="F:hydrolase activity"/>
    <property type="evidence" value="ECO:0007669"/>
    <property type="project" value="UniProtKB-KW"/>
</dbReference>
<evidence type="ECO:0000256" key="2">
    <source>
        <dbReference type="ARBA" id="ARBA00022801"/>
    </source>
</evidence>
<reference evidence="7" key="1">
    <citation type="submission" date="2015-05" db="EMBL/GenBank/DDBJ databases">
        <authorList>
            <person name="Fogelqvist Johan"/>
        </authorList>
    </citation>
    <scope>NUCLEOTIDE SEQUENCE [LARGE SCALE GENOMIC DNA]</scope>
</reference>
<dbReference type="Gene3D" id="3.40.50.300">
    <property type="entry name" value="P-loop containing nucleotide triphosphate hydrolases"/>
    <property type="match status" value="1"/>
</dbReference>
<dbReference type="PANTHER" id="PTHR47959:SF24">
    <property type="entry name" value="ATP-DEPENDENT RNA HELICASE"/>
    <property type="match status" value="1"/>
</dbReference>
<dbReference type="GO" id="GO:0003724">
    <property type="term" value="F:RNA helicase activity"/>
    <property type="evidence" value="ECO:0007669"/>
    <property type="project" value="TreeGrafter"/>
</dbReference>
<evidence type="ECO:0000313" key="6">
    <source>
        <dbReference type="EMBL" id="CRK13890.1"/>
    </source>
</evidence>
<sequence length="96" mass="11081">MPPKPGKEPVFICEVDTQMLAIPATLAQKHLQVPVTHREHYLHTFLLTAANVEKTVIVFCNRTTTAQFLHHLLRLLDHRVTSLHSRLPQRQRTDNL</sequence>
<dbReference type="InterPro" id="IPR001650">
    <property type="entry name" value="Helicase_C-like"/>
</dbReference>
<dbReference type="InterPro" id="IPR050079">
    <property type="entry name" value="DEAD_box_RNA_helicase"/>
</dbReference>
<accession>A0A0G4KWV7</accession>
<dbReference type="EMBL" id="CVQH01005080">
    <property type="protein sequence ID" value="CRK13890.1"/>
    <property type="molecule type" value="Genomic_DNA"/>
</dbReference>
<dbReference type="PANTHER" id="PTHR47959">
    <property type="entry name" value="ATP-DEPENDENT RNA HELICASE RHLE-RELATED"/>
    <property type="match status" value="1"/>
</dbReference>
<dbReference type="InterPro" id="IPR027417">
    <property type="entry name" value="P-loop_NTPase"/>
</dbReference>
<keyword evidence="3" id="KW-0347">Helicase</keyword>
<protein>
    <recommendedName>
        <fullName evidence="5">Helicase C-terminal domain-containing protein</fullName>
    </recommendedName>
</protein>
<gene>
    <name evidence="6" type="ORF">BN1708_017203</name>
</gene>
<dbReference type="AlphaFoldDB" id="A0A0G4KWV7"/>
<evidence type="ECO:0000259" key="5">
    <source>
        <dbReference type="Pfam" id="PF00271"/>
    </source>
</evidence>
<evidence type="ECO:0000256" key="3">
    <source>
        <dbReference type="ARBA" id="ARBA00022806"/>
    </source>
</evidence>
<evidence type="ECO:0000313" key="7">
    <source>
        <dbReference type="Proteomes" id="UP000044602"/>
    </source>
</evidence>
<dbReference type="Proteomes" id="UP000044602">
    <property type="component" value="Unassembled WGS sequence"/>
</dbReference>
<evidence type="ECO:0000256" key="1">
    <source>
        <dbReference type="ARBA" id="ARBA00022741"/>
    </source>
</evidence>
<dbReference type="GO" id="GO:0005524">
    <property type="term" value="F:ATP binding"/>
    <property type="evidence" value="ECO:0007669"/>
    <property type="project" value="UniProtKB-KW"/>
</dbReference>
<dbReference type="Pfam" id="PF00271">
    <property type="entry name" value="Helicase_C"/>
    <property type="match status" value="1"/>
</dbReference>
<keyword evidence="7" id="KW-1185">Reference proteome</keyword>
<name>A0A0G4KWV7_VERLO</name>
<evidence type="ECO:0000256" key="4">
    <source>
        <dbReference type="ARBA" id="ARBA00022840"/>
    </source>
</evidence>
<feature type="non-terminal residue" evidence="6">
    <location>
        <position position="96"/>
    </location>
</feature>
<keyword evidence="1" id="KW-0547">Nucleotide-binding</keyword>
<dbReference type="STRING" id="100787.A0A0G4KWV7"/>
<keyword evidence="2" id="KW-0378">Hydrolase</keyword>
<dbReference type="GO" id="GO:0005829">
    <property type="term" value="C:cytosol"/>
    <property type="evidence" value="ECO:0007669"/>
    <property type="project" value="TreeGrafter"/>
</dbReference>
<feature type="domain" description="Helicase C-terminal" evidence="5">
    <location>
        <begin position="46"/>
        <end position="95"/>
    </location>
</feature>
<keyword evidence="4" id="KW-0067">ATP-binding</keyword>
<dbReference type="SUPFAM" id="SSF52540">
    <property type="entry name" value="P-loop containing nucleoside triphosphate hydrolases"/>
    <property type="match status" value="1"/>
</dbReference>